<accession>A0ABW0A5A4</accession>
<name>A0ABW0A5A4_9ACTN</name>
<sequence length="106" mass="11352">MARCRKEHLEPPAPAKVGRLVGSAVSTFEERFCKATTERLSATTRTLLDELVAEDTDSDGSSVGGGTTFFTELMANPAGLGLEPCENPRDRSRSVDDSASPRTSHP</sequence>
<dbReference type="RefSeq" id="WP_382049360.1">
    <property type="nucleotide sequence ID" value="NZ_JBHSKJ010000022.1"/>
</dbReference>
<evidence type="ECO:0000256" key="1">
    <source>
        <dbReference type="SAM" id="MobiDB-lite"/>
    </source>
</evidence>
<protein>
    <submittedName>
        <fullName evidence="2">Uncharacterized protein</fullName>
    </submittedName>
</protein>
<dbReference type="Proteomes" id="UP001596222">
    <property type="component" value="Unassembled WGS sequence"/>
</dbReference>
<gene>
    <name evidence="2" type="ORF">ACFPP6_30130</name>
</gene>
<feature type="compositionally biased region" description="Basic and acidic residues" evidence="1">
    <location>
        <begin position="86"/>
        <end position="96"/>
    </location>
</feature>
<comment type="caution">
    <text evidence="2">The sequence shown here is derived from an EMBL/GenBank/DDBJ whole genome shotgun (WGS) entry which is preliminary data.</text>
</comment>
<dbReference type="EMBL" id="JBHSKJ010000022">
    <property type="protein sequence ID" value="MFC5148930.1"/>
    <property type="molecule type" value="Genomic_DNA"/>
</dbReference>
<reference evidence="3" key="1">
    <citation type="journal article" date="2019" name="Int. J. Syst. Evol. Microbiol.">
        <title>The Global Catalogue of Microorganisms (GCM) 10K type strain sequencing project: providing services to taxonomists for standard genome sequencing and annotation.</title>
        <authorList>
            <consortium name="The Broad Institute Genomics Platform"/>
            <consortium name="The Broad Institute Genome Sequencing Center for Infectious Disease"/>
            <person name="Wu L."/>
            <person name="Ma J."/>
        </authorList>
    </citation>
    <scope>NUCLEOTIDE SEQUENCE [LARGE SCALE GENOMIC DNA]</scope>
    <source>
        <strain evidence="3">CGMCC 4.1641</strain>
    </source>
</reference>
<evidence type="ECO:0000313" key="2">
    <source>
        <dbReference type="EMBL" id="MFC5148930.1"/>
    </source>
</evidence>
<organism evidence="2 3">
    <name type="scientific">Streptomyces aureoversilis</name>
    <dbReference type="NCBI Taxonomy" id="67277"/>
    <lineage>
        <taxon>Bacteria</taxon>
        <taxon>Bacillati</taxon>
        <taxon>Actinomycetota</taxon>
        <taxon>Actinomycetes</taxon>
        <taxon>Kitasatosporales</taxon>
        <taxon>Streptomycetaceae</taxon>
        <taxon>Streptomyces</taxon>
    </lineage>
</organism>
<keyword evidence="3" id="KW-1185">Reference proteome</keyword>
<proteinExistence type="predicted"/>
<feature type="region of interest" description="Disordered" evidence="1">
    <location>
        <begin position="78"/>
        <end position="106"/>
    </location>
</feature>
<evidence type="ECO:0000313" key="3">
    <source>
        <dbReference type="Proteomes" id="UP001596222"/>
    </source>
</evidence>